<accession>A0A0R1RNE6</accession>
<dbReference type="Proteomes" id="UP000051264">
    <property type="component" value="Unassembled WGS sequence"/>
</dbReference>
<dbReference type="OrthoDB" id="9807542at2"/>
<dbReference type="RefSeq" id="WP_025082426.1">
    <property type="nucleotide sequence ID" value="NZ_AZEX01000070.1"/>
</dbReference>
<dbReference type="PATRIC" id="fig|1423747.3.peg.381"/>
<dbReference type="eggNOG" id="COG4405">
    <property type="taxonomic scope" value="Bacteria"/>
</dbReference>
<feature type="domain" description="ASCH" evidence="1">
    <location>
        <begin position="27"/>
        <end position="149"/>
    </location>
</feature>
<dbReference type="PANTHER" id="PTHR39203">
    <property type="entry name" value="CYTOPLASMIC PROTEIN-RELATED"/>
    <property type="match status" value="1"/>
</dbReference>
<dbReference type="SUPFAM" id="SSF88697">
    <property type="entry name" value="PUA domain-like"/>
    <property type="match status" value="1"/>
</dbReference>
<sequence>MQKAIQDYWQQFVTQQQLSTQQPVQIYAFGDNPAMADELAQLVISGQKTATTSAIALYTKDEPVPQVGDYNIILDGQGQPVAITQTSRCDIVDYQDVTEEHAYLEGEGNRTLAYWRSVHEPFFKAEYEASHQLFSPTMPCLCEQFILLKAKKNKL</sequence>
<reference evidence="2 3" key="1">
    <citation type="journal article" date="2015" name="Genome Announc.">
        <title>Expanding the biotechnology potential of lactobacilli through comparative genomics of 213 strains and associated genera.</title>
        <authorList>
            <person name="Sun Z."/>
            <person name="Harris H.M."/>
            <person name="McCann A."/>
            <person name="Guo C."/>
            <person name="Argimon S."/>
            <person name="Zhang W."/>
            <person name="Yang X."/>
            <person name="Jeffery I.B."/>
            <person name="Cooney J.C."/>
            <person name="Kagawa T.F."/>
            <person name="Liu W."/>
            <person name="Song Y."/>
            <person name="Salvetti E."/>
            <person name="Wrobel A."/>
            <person name="Rasinkangas P."/>
            <person name="Parkhill J."/>
            <person name="Rea M.C."/>
            <person name="O'Sullivan O."/>
            <person name="Ritari J."/>
            <person name="Douillard F.P."/>
            <person name="Paul Ross R."/>
            <person name="Yang R."/>
            <person name="Briner A.E."/>
            <person name="Felis G.E."/>
            <person name="de Vos W.M."/>
            <person name="Barrangou R."/>
            <person name="Klaenhammer T.R."/>
            <person name="Caufield P.W."/>
            <person name="Cui Y."/>
            <person name="Zhang H."/>
            <person name="O'Toole P.W."/>
        </authorList>
    </citation>
    <scope>NUCLEOTIDE SEQUENCE [LARGE SCALE GENOMIC DNA]</scope>
    <source>
        <strain evidence="2 3">DSM 14340</strain>
    </source>
</reference>
<dbReference type="CDD" id="cd06553">
    <property type="entry name" value="ASCH_Ef3133_like"/>
    <property type="match status" value="1"/>
</dbReference>
<dbReference type="AlphaFoldDB" id="A0A0R1RNE6"/>
<gene>
    <name evidence="2" type="ORF">FC69_GL000373</name>
</gene>
<dbReference type="PIRSF" id="PIRSF021320">
    <property type="entry name" value="DUF984"/>
    <property type="match status" value="1"/>
</dbReference>
<dbReference type="Gene3D" id="3.10.400.10">
    <property type="entry name" value="Sulfate adenylyltransferase"/>
    <property type="match status" value="1"/>
</dbReference>
<dbReference type="EMBL" id="AZEX01000070">
    <property type="protein sequence ID" value="KRL58503.1"/>
    <property type="molecule type" value="Genomic_DNA"/>
</dbReference>
<dbReference type="Pfam" id="PF04266">
    <property type="entry name" value="ASCH"/>
    <property type="match status" value="1"/>
</dbReference>
<evidence type="ECO:0000313" key="2">
    <source>
        <dbReference type="EMBL" id="KRL58503.1"/>
    </source>
</evidence>
<evidence type="ECO:0000259" key="1">
    <source>
        <dbReference type="SMART" id="SM01022"/>
    </source>
</evidence>
<dbReference type="InterPro" id="IPR009326">
    <property type="entry name" value="DUF984"/>
</dbReference>
<dbReference type="SMART" id="SM01022">
    <property type="entry name" value="ASCH"/>
    <property type="match status" value="1"/>
</dbReference>
<dbReference type="InterPro" id="IPR007374">
    <property type="entry name" value="ASCH_domain"/>
</dbReference>
<evidence type="ECO:0000313" key="3">
    <source>
        <dbReference type="Proteomes" id="UP000051264"/>
    </source>
</evidence>
<comment type="caution">
    <text evidence="2">The sequence shown here is derived from an EMBL/GenBank/DDBJ whole genome shotgun (WGS) entry which is preliminary data.</text>
</comment>
<dbReference type="PANTHER" id="PTHR39203:SF1">
    <property type="entry name" value="CYTOPLASMIC PROTEIN"/>
    <property type="match status" value="1"/>
</dbReference>
<organism evidence="2 3">
    <name type="scientific">Latilactobacillus fuchuensis DSM 14340 = JCM 11249</name>
    <dbReference type="NCBI Taxonomy" id="1423747"/>
    <lineage>
        <taxon>Bacteria</taxon>
        <taxon>Bacillati</taxon>
        <taxon>Bacillota</taxon>
        <taxon>Bacilli</taxon>
        <taxon>Lactobacillales</taxon>
        <taxon>Lactobacillaceae</taxon>
        <taxon>Latilactobacillus</taxon>
    </lineage>
</organism>
<dbReference type="InterPro" id="IPR015947">
    <property type="entry name" value="PUA-like_sf"/>
</dbReference>
<name>A0A0R1RNE6_9LACO</name>
<dbReference type="STRING" id="1423747.FC69_GL000373"/>
<proteinExistence type="predicted"/>
<protein>
    <submittedName>
        <fullName evidence="2">ASCH domain protein</fullName>
    </submittedName>
</protein>